<sequence length="131" mass="14911">MPTIKKSVLLIGLGVLSVLAILLYFSFNPEKGLFFPKCPSYQYLGIYCSGCGSQRAIHDLLHFRFGEAISHNLLLIPALFVIVQHGLVKAKVLKTKSFLNYRYAPIIVLIIVLLFMFLRNLKMYPFEYLAP</sequence>
<comment type="caution">
    <text evidence="2">The sequence shown here is derived from an EMBL/GenBank/DDBJ whole genome shotgun (WGS) entry which is preliminary data.</text>
</comment>
<gene>
    <name evidence="2" type="ORF">ACFOWS_05885</name>
</gene>
<proteinExistence type="predicted"/>
<keyword evidence="1" id="KW-0472">Membrane</keyword>
<dbReference type="RefSeq" id="WP_379763022.1">
    <property type="nucleotide sequence ID" value="NZ_JBHSCL010000004.1"/>
</dbReference>
<feature type="transmembrane region" description="Helical" evidence="1">
    <location>
        <begin position="100"/>
        <end position="118"/>
    </location>
</feature>
<organism evidence="2 3">
    <name type="scientific">Flagellimonas marina</name>
    <dbReference type="NCBI Taxonomy" id="1775168"/>
    <lineage>
        <taxon>Bacteria</taxon>
        <taxon>Pseudomonadati</taxon>
        <taxon>Bacteroidota</taxon>
        <taxon>Flavobacteriia</taxon>
        <taxon>Flavobacteriales</taxon>
        <taxon>Flavobacteriaceae</taxon>
        <taxon>Flagellimonas</taxon>
    </lineage>
</organism>
<name>A0ABV8PKT1_9FLAO</name>
<evidence type="ECO:0000313" key="2">
    <source>
        <dbReference type="EMBL" id="MFC4219651.1"/>
    </source>
</evidence>
<evidence type="ECO:0000256" key="1">
    <source>
        <dbReference type="SAM" id="Phobius"/>
    </source>
</evidence>
<feature type="transmembrane region" description="Helical" evidence="1">
    <location>
        <begin position="7"/>
        <end position="27"/>
    </location>
</feature>
<protein>
    <submittedName>
        <fullName evidence="2">DUF2752 domain-containing protein</fullName>
    </submittedName>
</protein>
<keyword evidence="1" id="KW-1133">Transmembrane helix</keyword>
<dbReference type="InterPro" id="IPR021215">
    <property type="entry name" value="DUF2752"/>
</dbReference>
<dbReference type="EMBL" id="JBHSCL010000004">
    <property type="protein sequence ID" value="MFC4219651.1"/>
    <property type="molecule type" value="Genomic_DNA"/>
</dbReference>
<feature type="transmembrane region" description="Helical" evidence="1">
    <location>
        <begin position="69"/>
        <end position="88"/>
    </location>
</feature>
<accession>A0ABV8PKT1</accession>
<dbReference type="Pfam" id="PF10825">
    <property type="entry name" value="DUF2752"/>
    <property type="match status" value="1"/>
</dbReference>
<keyword evidence="3" id="KW-1185">Reference proteome</keyword>
<dbReference type="Proteomes" id="UP001595841">
    <property type="component" value="Unassembled WGS sequence"/>
</dbReference>
<evidence type="ECO:0000313" key="3">
    <source>
        <dbReference type="Proteomes" id="UP001595841"/>
    </source>
</evidence>
<reference evidence="3" key="1">
    <citation type="journal article" date="2019" name="Int. J. Syst. Evol. Microbiol.">
        <title>The Global Catalogue of Microorganisms (GCM) 10K type strain sequencing project: providing services to taxonomists for standard genome sequencing and annotation.</title>
        <authorList>
            <consortium name="The Broad Institute Genomics Platform"/>
            <consortium name="The Broad Institute Genome Sequencing Center for Infectious Disease"/>
            <person name="Wu L."/>
            <person name="Ma J."/>
        </authorList>
    </citation>
    <scope>NUCLEOTIDE SEQUENCE [LARGE SCALE GENOMIC DNA]</scope>
    <source>
        <strain evidence="3">CGMCC 1.15774</strain>
    </source>
</reference>
<keyword evidence="1" id="KW-0812">Transmembrane</keyword>